<dbReference type="AlphaFoldDB" id="A0AA35JND2"/>
<evidence type="ECO:0000313" key="3">
    <source>
        <dbReference type="Proteomes" id="UP001178461"/>
    </source>
</evidence>
<feature type="region of interest" description="Disordered" evidence="1">
    <location>
        <begin position="1"/>
        <end position="35"/>
    </location>
</feature>
<proteinExistence type="predicted"/>
<dbReference type="Proteomes" id="UP001178461">
    <property type="component" value="Chromosome 1"/>
</dbReference>
<gene>
    <name evidence="2" type="ORF">PODLI_1B034638</name>
</gene>
<accession>A0AA35JND2</accession>
<reference evidence="2" key="1">
    <citation type="submission" date="2022-12" db="EMBL/GenBank/DDBJ databases">
        <authorList>
            <person name="Alioto T."/>
            <person name="Alioto T."/>
            <person name="Gomez Garrido J."/>
        </authorList>
    </citation>
    <scope>NUCLEOTIDE SEQUENCE</scope>
</reference>
<organism evidence="2 3">
    <name type="scientific">Podarcis lilfordi</name>
    <name type="common">Lilford's wall lizard</name>
    <dbReference type="NCBI Taxonomy" id="74358"/>
    <lineage>
        <taxon>Eukaryota</taxon>
        <taxon>Metazoa</taxon>
        <taxon>Chordata</taxon>
        <taxon>Craniata</taxon>
        <taxon>Vertebrata</taxon>
        <taxon>Euteleostomi</taxon>
        <taxon>Lepidosauria</taxon>
        <taxon>Squamata</taxon>
        <taxon>Bifurcata</taxon>
        <taxon>Unidentata</taxon>
        <taxon>Episquamata</taxon>
        <taxon>Laterata</taxon>
        <taxon>Lacertibaenia</taxon>
        <taxon>Lacertidae</taxon>
        <taxon>Podarcis</taxon>
    </lineage>
</organism>
<name>A0AA35JND2_9SAUR</name>
<dbReference type="EMBL" id="OX395126">
    <property type="protein sequence ID" value="CAI5762690.1"/>
    <property type="molecule type" value="Genomic_DNA"/>
</dbReference>
<sequence length="63" mass="7301">MARKQQSLLSPEEFDSRNLNSPQFEGRKNPKHAHQSALVVLDNSAEKWLLTRQKTRALWPSTK</sequence>
<evidence type="ECO:0000256" key="1">
    <source>
        <dbReference type="SAM" id="MobiDB-lite"/>
    </source>
</evidence>
<evidence type="ECO:0000313" key="2">
    <source>
        <dbReference type="EMBL" id="CAI5762690.1"/>
    </source>
</evidence>
<keyword evidence="3" id="KW-1185">Reference proteome</keyword>
<protein>
    <submittedName>
        <fullName evidence="2">Uncharacterized protein</fullName>
    </submittedName>
</protein>